<protein>
    <submittedName>
        <fullName evidence="1">Uncharacterized protein</fullName>
    </submittedName>
</protein>
<accession>A0ABX0A761</accession>
<name>A0ABX0A761_9GAMM</name>
<proteinExistence type="predicted"/>
<dbReference type="Proteomes" id="UP001429354">
    <property type="component" value="Unassembled WGS sequence"/>
</dbReference>
<keyword evidence="2" id="KW-1185">Reference proteome</keyword>
<organism evidence="1 2">
    <name type="scientific">Pseudoxanthomonas gei</name>
    <dbReference type="NCBI Taxonomy" id="1383030"/>
    <lineage>
        <taxon>Bacteria</taxon>
        <taxon>Pseudomonadati</taxon>
        <taxon>Pseudomonadota</taxon>
        <taxon>Gammaproteobacteria</taxon>
        <taxon>Lysobacterales</taxon>
        <taxon>Lysobacteraceae</taxon>
        <taxon>Pseudoxanthomonas</taxon>
    </lineage>
</organism>
<reference evidence="1 2" key="1">
    <citation type="submission" date="2018-07" db="EMBL/GenBank/DDBJ databases">
        <title>Whole genome Sequencing of Pseudoxanthomonas gei KCTC 32298 (T).</title>
        <authorList>
            <person name="Kumar S."/>
            <person name="Bansal K."/>
            <person name="Kaur A."/>
            <person name="Patil P."/>
            <person name="Sharma S."/>
            <person name="Patil P.B."/>
        </authorList>
    </citation>
    <scope>NUCLEOTIDE SEQUENCE [LARGE SCALE GENOMIC DNA]</scope>
    <source>
        <strain evidence="1 2">KCTC 32298</strain>
    </source>
</reference>
<comment type="caution">
    <text evidence="1">The sequence shown here is derived from an EMBL/GenBank/DDBJ whole genome shotgun (WGS) entry which is preliminary data.</text>
</comment>
<evidence type="ECO:0000313" key="2">
    <source>
        <dbReference type="Proteomes" id="UP001429354"/>
    </source>
</evidence>
<dbReference type="EMBL" id="QOVG01000001">
    <property type="protein sequence ID" value="NDK37332.1"/>
    <property type="molecule type" value="Genomic_DNA"/>
</dbReference>
<gene>
    <name evidence="1" type="ORF">DT603_00535</name>
</gene>
<evidence type="ECO:0000313" key="1">
    <source>
        <dbReference type="EMBL" id="NDK37332.1"/>
    </source>
</evidence>
<sequence length="83" mass="9385">MVYRDLLSRWTGNGNRLFAKHLELVFADQRPVRLVIAKTDNVALIEGGGDGSKAKNTFKARPEWIGRVTDFDGNNFTIKFDKS</sequence>